<dbReference type="PANTHER" id="PTHR10908">
    <property type="entry name" value="SEROTONIN N-ACETYLTRANSFERASE"/>
    <property type="match status" value="1"/>
</dbReference>
<dbReference type="GO" id="GO:0005737">
    <property type="term" value="C:cytoplasm"/>
    <property type="evidence" value="ECO:0007669"/>
    <property type="project" value="TreeGrafter"/>
</dbReference>
<accession>A0A2T3BBE2</accession>
<dbReference type="FunCoup" id="A0A2T3BBE2">
    <property type="interactions" value="227"/>
</dbReference>
<proteinExistence type="predicted"/>
<dbReference type="SUPFAM" id="SSF55729">
    <property type="entry name" value="Acyl-CoA N-acyltransferases (Nat)"/>
    <property type="match status" value="1"/>
</dbReference>
<dbReference type="Proteomes" id="UP000241818">
    <property type="component" value="Unassembled WGS sequence"/>
</dbReference>
<dbReference type="OrthoDB" id="30840at2759"/>
<keyword evidence="1" id="KW-0808">Transferase</keyword>
<dbReference type="EMBL" id="KZ679007">
    <property type="protein sequence ID" value="PSS25642.1"/>
    <property type="molecule type" value="Genomic_DNA"/>
</dbReference>
<reference evidence="5 6" key="1">
    <citation type="journal article" date="2018" name="New Phytol.">
        <title>Comparative genomics and transcriptomics depict ericoid mycorrhizal fungi as versatile saprotrophs and plant mutualists.</title>
        <authorList>
            <person name="Martino E."/>
            <person name="Morin E."/>
            <person name="Grelet G.A."/>
            <person name="Kuo A."/>
            <person name="Kohler A."/>
            <person name="Daghino S."/>
            <person name="Barry K.W."/>
            <person name="Cichocki N."/>
            <person name="Clum A."/>
            <person name="Dockter R.B."/>
            <person name="Hainaut M."/>
            <person name="Kuo R.C."/>
            <person name="LaButti K."/>
            <person name="Lindahl B.D."/>
            <person name="Lindquist E.A."/>
            <person name="Lipzen A."/>
            <person name="Khouja H.R."/>
            <person name="Magnuson J."/>
            <person name="Murat C."/>
            <person name="Ohm R.A."/>
            <person name="Singer S.W."/>
            <person name="Spatafora J.W."/>
            <person name="Wang M."/>
            <person name="Veneault-Fourrey C."/>
            <person name="Henrissat B."/>
            <person name="Grigoriev I.V."/>
            <person name="Martin F.M."/>
            <person name="Perotto S."/>
        </authorList>
    </citation>
    <scope>NUCLEOTIDE SEQUENCE [LARGE SCALE GENOMIC DNA]</scope>
    <source>
        <strain evidence="5 6">ATCC 22711</strain>
    </source>
</reference>
<dbReference type="CDD" id="cd04301">
    <property type="entry name" value="NAT_SF"/>
    <property type="match status" value="1"/>
</dbReference>
<dbReference type="STRING" id="857342.A0A2T3BBE2"/>
<evidence type="ECO:0000256" key="2">
    <source>
        <dbReference type="ARBA" id="ARBA00023315"/>
    </source>
</evidence>
<feature type="region of interest" description="Disordered" evidence="3">
    <location>
        <begin position="135"/>
        <end position="155"/>
    </location>
</feature>
<gene>
    <name evidence="5" type="ORF">M430DRAFT_33275</name>
</gene>
<dbReference type="GeneID" id="36574412"/>
<evidence type="ECO:0000313" key="6">
    <source>
        <dbReference type="Proteomes" id="UP000241818"/>
    </source>
</evidence>
<dbReference type="InterPro" id="IPR051635">
    <property type="entry name" value="SNAT-like"/>
</dbReference>
<keyword evidence="2" id="KW-0012">Acyltransferase</keyword>
<name>A0A2T3BBE2_AMORE</name>
<evidence type="ECO:0000259" key="4">
    <source>
        <dbReference type="PROSITE" id="PS51186"/>
    </source>
</evidence>
<dbReference type="Gene3D" id="3.40.630.30">
    <property type="match status" value="1"/>
</dbReference>
<dbReference type="InterPro" id="IPR000182">
    <property type="entry name" value="GNAT_dom"/>
</dbReference>
<feature type="domain" description="N-acetyltransferase" evidence="4">
    <location>
        <begin position="37"/>
        <end position="238"/>
    </location>
</feature>
<organism evidence="5 6">
    <name type="scientific">Amorphotheca resinae ATCC 22711</name>
    <dbReference type="NCBI Taxonomy" id="857342"/>
    <lineage>
        <taxon>Eukaryota</taxon>
        <taxon>Fungi</taxon>
        <taxon>Dikarya</taxon>
        <taxon>Ascomycota</taxon>
        <taxon>Pezizomycotina</taxon>
        <taxon>Leotiomycetes</taxon>
        <taxon>Helotiales</taxon>
        <taxon>Amorphothecaceae</taxon>
        <taxon>Amorphotheca</taxon>
    </lineage>
</organism>
<evidence type="ECO:0000313" key="5">
    <source>
        <dbReference type="EMBL" id="PSS25642.1"/>
    </source>
</evidence>
<dbReference type="PROSITE" id="PS51186">
    <property type="entry name" value="GNAT"/>
    <property type="match status" value="1"/>
</dbReference>
<sequence length="247" mass="27293">MVTDEPDKADEDPPAYQRGFVIVPEDQHFRGPMNLHPYTRPLTIADLESVVALENAAFPNPEERATREKFIYRLTKCGELCLGMFCTMVPGSGVEAETFATGRPVETKRRNGAISVLIGHIVAAKTTTPLVTDDSMDYPRDWNSETPTPSRLGHQEGGRTIVLHSVAVLPRFQGRGLGSVLMMAYMQQMNGAGIADRLALIAHDHKIQWYEKLGFTNQGMSSCQFGGGGWYDMVFDLKALEPRAAYG</sequence>
<evidence type="ECO:0000256" key="3">
    <source>
        <dbReference type="SAM" id="MobiDB-lite"/>
    </source>
</evidence>
<dbReference type="PANTHER" id="PTHR10908:SF0">
    <property type="entry name" value="SEROTONIN N-ACETYLTRANSFERASE"/>
    <property type="match status" value="1"/>
</dbReference>
<dbReference type="InterPro" id="IPR016181">
    <property type="entry name" value="Acyl_CoA_acyltransferase"/>
</dbReference>
<dbReference type="Pfam" id="PF00583">
    <property type="entry name" value="Acetyltransf_1"/>
    <property type="match status" value="1"/>
</dbReference>
<dbReference type="InParanoid" id="A0A2T3BBE2"/>
<dbReference type="RefSeq" id="XP_024724241.1">
    <property type="nucleotide sequence ID" value="XM_024866331.1"/>
</dbReference>
<protein>
    <recommendedName>
        <fullName evidence="4">N-acetyltransferase domain-containing protein</fullName>
    </recommendedName>
</protein>
<evidence type="ECO:0000256" key="1">
    <source>
        <dbReference type="ARBA" id="ARBA00022679"/>
    </source>
</evidence>
<dbReference type="GO" id="GO:0004059">
    <property type="term" value="F:aralkylamine N-acetyltransferase activity"/>
    <property type="evidence" value="ECO:0007669"/>
    <property type="project" value="TreeGrafter"/>
</dbReference>
<dbReference type="AlphaFoldDB" id="A0A2T3BBE2"/>
<keyword evidence="6" id="KW-1185">Reference proteome</keyword>